<dbReference type="Proteomes" id="UP000235672">
    <property type="component" value="Unassembled WGS sequence"/>
</dbReference>
<sequence length="211" mass="22529">MANSKAGDFPRRTTYLAPSQSSRVLQALLSPFQANGSTVEYDGPTATARTRGVLASYLDPASWPLETDACPCQGRLSDLPEQFPCRLDPSELQLLSGPFHSPAGNETIEVLIGPGDKVEFSTLVPELATAARHRQSLQPPVMRHCAPKQRLCVGTLRDLFGCLGPRALCPPDSLSLNGMASGLRHFPGLQQTVHGSQVTQSGTGCSDKEAC</sequence>
<dbReference type="AlphaFoldDB" id="A0A2J6PND2"/>
<protein>
    <submittedName>
        <fullName evidence="1">Uncharacterized protein</fullName>
    </submittedName>
</protein>
<organism evidence="1 2">
    <name type="scientific">Hyaloscypha hepaticicola</name>
    <dbReference type="NCBI Taxonomy" id="2082293"/>
    <lineage>
        <taxon>Eukaryota</taxon>
        <taxon>Fungi</taxon>
        <taxon>Dikarya</taxon>
        <taxon>Ascomycota</taxon>
        <taxon>Pezizomycotina</taxon>
        <taxon>Leotiomycetes</taxon>
        <taxon>Helotiales</taxon>
        <taxon>Hyaloscyphaceae</taxon>
        <taxon>Hyaloscypha</taxon>
    </lineage>
</organism>
<proteinExistence type="predicted"/>
<keyword evidence="2" id="KW-1185">Reference proteome</keyword>
<reference evidence="1 2" key="1">
    <citation type="submission" date="2016-05" db="EMBL/GenBank/DDBJ databases">
        <title>A degradative enzymes factory behind the ericoid mycorrhizal symbiosis.</title>
        <authorList>
            <consortium name="DOE Joint Genome Institute"/>
            <person name="Martino E."/>
            <person name="Morin E."/>
            <person name="Grelet G."/>
            <person name="Kuo A."/>
            <person name="Kohler A."/>
            <person name="Daghino S."/>
            <person name="Barry K."/>
            <person name="Choi C."/>
            <person name="Cichocki N."/>
            <person name="Clum A."/>
            <person name="Copeland A."/>
            <person name="Hainaut M."/>
            <person name="Haridas S."/>
            <person name="Labutti K."/>
            <person name="Lindquist E."/>
            <person name="Lipzen A."/>
            <person name="Khouja H.-R."/>
            <person name="Murat C."/>
            <person name="Ohm R."/>
            <person name="Olson A."/>
            <person name="Spatafora J."/>
            <person name="Veneault-Fourrey C."/>
            <person name="Henrissat B."/>
            <person name="Grigoriev I."/>
            <person name="Martin F."/>
            <person name="Perotto S."/>
        </authorList>
    </citation>
    <scope>NUCLEOTIDE SEQUENCE [LARGE SCALE GENOMIC DNA]</scope>
    <source>
        <strain evidence="1 2">UAMH 7357</strain>
    </source>
</reference>
<name>A0A2J6PND2_9HELO</name>
<evidence type="ECO:0000313" key="2">
    <source>
        <dbReference type="Proteomes" id="UP000235672"/>
    </source>
</evidence>
<gene>
    <name evidence="1" type="ORF">NA56DRAFT_709682</name>
</gene>
<dbReference type="EMBL" id="KZ613512">
    <property type="protein sequence ID" value="PMD15550.1"/>
    <property type="molecule type" value="Genomic_DNA"/>
</dbReference>
<evidence type="ECO:0000313" key="1">
    <source>
        <dbReference type="EMBL" id="PMD15550.1"/>
    </source>
</evidence>
<accession>A0A2J6PND2</accession>